<keyword evidence="1" id="KW-1015">Disulfide bond</keyword>
<feature type="domain" description="Thioredoxin" evidence="3">
    <location>
        <begin position="1"/>
        <end position="122"/>
    </location>
</feature>
<dbReference type="PROSITE" id="PS51352">
    <property type="entry name" value="THIOREDOXIN_2"/>
    <property type="match status" value="1"/>
</dbReference>
<sequence length="170" mass="18532">MPSTEITSCEHFDDLLADTNNTKKYIVVDFYGKNCGPCIAFAPTFEQLSDQYSKTVHFLKINVHNHEVSDIPSEYRISALPTFMFFKVGSTKELTNSTGTTKHVGAPLAKEVIQSTLNSYLPTASLEPTSEPTSLVDTLSEPAASLETASPVDTAPTTSSEPTMNISEDF</sequence>
<name>A0A3G5A6E1_9VIRU</name>
<evidence type="ECO:0000313" key="4">
    <source>
        <dbReference type="EMBL" id="AYV82054.1"/>
    </source>
</evidence>
<dbReference type="InterPro" id="IPR036249">
    <property type="entry name" value="Thioredoxin-like_sf"/>
</dbReference>
<evidence type="ECO:0000256" key="2">
    <source>
        <dbReference type="SAM" id="MobiDB-lite"/>
    </source>
</evidence>
<proteinExistence type="predicted"/>
<dbReference type="Gene3D" id="3.40.30.10">
    <property type="entry name" value="Glutaredoxin"/>
    <property type="match status" value="1"/>
</dbReference>
<feature type="compositionally biased region" description="Polar residues" evidence="2">
    <location>
        <begin position="155"/>
        <end position="170"/>
    </location>
</feature>
<dbReference type="InterPro" id="IPR013766">
    <property type="entry name" value="Thioredoxin_domain"/>
</dbReference>
<gene>
    <name evidence="4" type="ORF">Homavirus4_17</name>
</gene>
<dbReference type="SUPFAM" id="SSF52833">
    <property type="entry name" value="Thioredoxin-like"/>
    <property type="match status" value="1"/>
</dbReference>
<feature type="compositionally biased region" description="Polar residues" evidence="2">
    <location>
        <begin position="123"/>
        <end position="137"/>
    </location>
</feature>
<organism evidence="4">
    <name type="scientific">Homavirus sp</name>
    <dbReference type="NCBI Taxonomy" id="2487769"/>
    <lineage>
        <taxon>Viruses</taxon>
        <taxon>Varidnaviria</taxon>
        <taxon>Bamfordvirae</taxon>
        <taxon>Nucleocytoviricota</taxon>
        <taxon>Megaviricetes</taxon>
        <taxon>Imitervirales</taxon>
        <taxon>Mimiviridae</taxon>
        <taxon>Klosneuvirinae</taxon>
    </lineage>
</organism>
<dbReference type="EMBL" id="MK072335">
    <property type="protein sequence ID" value="AYV82054.1"/>
    <property type="molecule type" value="Genomic_DNA"/>
</dbReference>
<dbReference type="CDD" id="cd02947">
    <property type="entry name" value="TRX_family"/>
    <property type="match status" value="1"/>
</dbReference>
<dbReference type="PANTHER" id="PTHR46115">
    <property type="entry name" value="THIOREDOXIN-LIKE PROTEIN 1"/>
    <property type="match status" value="1"/>
</dbReference>
<evidence type="ECO:0000256" key="1">
    <source>
        <dbReference type="ARBA" id="ARBA00023157"/>
    </source>
</evidence>
<feature type="region of interest" description="Disordered" evidence="2">
    <location>
        <begin position="123"/>
        <end position="170"/>
    </location>
</feature>
<protein>
    <recommendedName>
        <fullName evidence="3">Thioredoxin domain-containing protein</fullName>
    </recommendedName>
</protein>
<dbReference type="Pfam" id="PF00085">
    <property type="entry name" value="Thioredoxin"/>
    <property type="match status" value="1"/>
</dbReference>
<evidence type="ECO:0000259" key="3">
    <source>
        <dbReference type="PROSITE" id="PS51352"/>
    </source>
</evidence>
<reference evidence="4" key="1">
    <citation type="submission" date="2018-10" db="EMBL/GenBank/DDBJ databases">
        <title>Hidden diversity of soil giant viruses.</title>
        <authorList>
            <person name="Schulz F."/>
            <person name="Alteio L."/>
            <person name="Goudeau D."/>
            <person name="Ryan E.M."/>
            <person name="Malmstrom R.R."/>
            <person name="Blanchard J."/>
            <person name="Woyke T."/>
        </authorList>
    </citation>
    <scope>NUCLEOTIDE SEQUENCE</scope>
    <source>
        <strain evidence="4">HOV1</strain>
    </source>
</reference>
<accession>A0A3G5A6E1</accession>